<evidence type="ECO:0000313" key="3">
    <source>
        <dbReference type="EMBL" id="PLW05179.1"/>
    </source>
</evidence>
<dbReference type="STRING" id="200324.A0A2N5RW21"/>
<name>A0A2N5RW21_9BASI</name>
<dbReference type="InterPro" id="IPR010994">
    <property type="entry name" value="RuvA_2-like"/>
</dbReference>
<dbReference type="OrthoDB" id="995477at2759"/>
<dbReference type="InterPro" id="IPR042066">
    <property type="entry name" value="Spt6_death-like"/>
</dbReference>
<evidence type="ECO:0000256" key="1">
    <source>
        <dbReference type="SAM" id="MobiDB-lite"/>
    </source>
</evidence>
<accession>A0A2N5RW21</accession>
<feature type="region of interest" description="Disordered" evidence="1">
    <location>
        <begin position="1"/>
        <end position="62"/>
    </location>
</feature>
<sequence>MMSSDDLDPNQTIDPDILDDTRIHPEDYDVARKLADSQELDEEDLNKQPPSQAISDLLASDNGNGASNGKLTAVLNSFTHLRKGLLATKAPPQQIYPIRISPLVSHVLSPLVNNVLSPHVFKSFLVSARSSFSSRI</sequence>
<dbReference type="InterPro" id="IPR041692">
    <property type="entry name" value="HHH_9"/>
</dbReference>
<dbReference type="AlphaFoldDB" id="A0A2N5RW21"/>
<evidence type="ECO:0000313" key="4">
    <source>
        <dbReference type="Proteomes" id="UP000235388"/>
    </source>
</evidence>
<dbReference type="SUPFAM" id="SSF47781">
    <property type="entry name" value="RuvA domain 2-like"/>
    <property type="match status" value="1"/>
</dbReference>
<keyword evidence="4" id="KW-1185">Reference proteome</keyword>
<dbReference type="Pfam" id="PF17674">
    <property type="entry name" value="HHH_9"/>
    <property type="match status" value="1"/>
</dbReference>
<evidence type="ECO:0000259" key="2">
    <source>
        <dbReference type="Pfam" id="PF17674"/>
    </source>
</evidence>
<protein>
    <recommendedName>
        <fullName evidence="2">HHH domain-containing protein</fullName>
    </recommendedName>
</protein>
<dbReference type="EMBL" id="PGCJ01001480">
    <property type="protein sequence ID" value="PLW05179.1"/>
    <property type="molecule type" value="Genomic_DNA"/>
</dbReference>
<gene>
    <name evidence="3" type="ORF">PCANC_28399</name>
</gene>
<dbReference type="Gene3D" id="1.10.10.2740">
    <property type="entry name" value="Spt6, Death-like domain"/>
    <property type="match status" value="1"/>
</dbReference>
<dbReference type="Proteomes" id="UP000235388">
    <property type="component" value="Unassembled WGS sequence"/>
</dbReference>
<reference evidence="3 4" key="1">
    <citation type="submission" date="2017-11" db="EMBL/GenBank/DDBJ databases">
        <title>De novo assembly and phasing of dikaryotic genomes from two isolates of Puccinia coronata f. sp. avenae, the causal agent of oat crown rust.</title>
        <authorList>
            <person name="Miller M.E."/>
            <person name="Zhang Y."/>
            <person name="Omidvar V."/>
            <person name="Sperschneider J."/>
            <person name="Schwessinger B."/>
            <person name="Raley C."/>
            <person name="Palmer J.M."/>
            <person name="Garnica D."/>
            <person name="Upadhyaya N."/>
            <person name="Rathjen J."/>
            <person name="Taylor J.M."/>
            <person name="Park R.F."/>
            <person name="Dodds P.N."/>
            <person name="Hirsch C.D."/>
            <person name="Kianian S.F."/>
            <person name="Figueroa M."/>
        </authorList>
    </citation>
    <scope>NUCLEOTIDE SEQUENCE [LARGE SCALE GENOMIC DNA]</scope>
    <source>
        <strain evidence="3">12NC29</strain>
    </source>
</reference>
<proteinExistence type="predicted"/>
<feature type="domain" description="HHH" evidence="2">
    <location>
        <begin position="17"/>
        <end position="55"/>
    </location>
</feature>
<comment type="caution">
    <text evidence="3">The sequence shown here is derived from an EMBL/GenBank/DDBJ whole genome shotgun (WGS) entry which is preliminary data.</text>
</comment>
<feature type="compositionally biased region" description="Basic and acidic residues" evidence="1">
    <location>
        <begin position="19"/>
        <end position="36"/>
    </location>
</feature>
<organism evidence="3 4">
    <name type="scientific">Puccinia coronata f. sp. avenae</name>
    <dbReference type="NCBI Taxonomy" id="200324"/>
    <lineage>
        <taxon>Eukaryota</taxon>
        <taxon>Fungi</taxon>
        <taxon>Dikarya</taxon>
        <taxon>Basidiomycota</taxon>
        <taxon>Pucciniomycotina</taxon>
        <taxon>Pucciniomycetes</taxon>
        <taxon>Pucciniales</taxon>
        <taxon>Pucciniaceae</taxon>
        <taxon>Puccinia</taxon>
    </lineage>
</organism>